<protein>
    <submittedName>
        <fullName evidence="2">Enoyl-CoA hydratase/isomerase family protein</fullName>
        <ecNumber evidence="2">4.2.1.17</ecNumber>
    </submittedName>
</protein>
<keyword evidence="2" id="KW-0413">Isomerase</keyword>
<evidence type="ECO:0000313" key="2">
    <source>
        <dbReference type="EMBL" id="RSR10396.1"/>
    </source>
</evidence>
<reference evidence="2 3" key="1">
    <citation type="submission" date="2018-10" db="EMBL/GenBank/DDBJ databases">
        <title>GWAS and RNA-Seq identify cryptic mechanisms of antimicrobial resistance in Acinetobacter baumannii.</title>
        <authorList>
            <person name="Sahl J.W."/>
        </authorList>
    </citation>
    <scope>NUCLEOTIDE SEQUENCE [LARGE SCALE GENOMIC DNA]</scope>
    <source>
        <strain evidence="2 3">TG28175</strain>
    </source>
</reference>
<dbReference type="PANTHER" id="PTHR42964">
    <property type="entry name" value="ENOYL-COA HYDRATASE"/>
    <property type="match status" value="1"/>
</dbReference>
<sequence length="99" mass="11070">MSYQFLQLEQQGQVAYVWLNRPELHNAFNTTVIEELHTCFKQINTRDDIRVVVLAGRGKSFSAGADLNWMKQAGQASSAENEADALKLAQMLDALATLK</sequence>
<name>A0A429M297_ACIBA</name>
<feature type="non-terminal residue" evidence="2">
    <location>
        <position position="99"/>
    </location>
</feature>
<proteinExistence type="inferred from homology"/>
<dbReference type="GO" id="GO:0004300">
    <property type="term" value="F:enoyl-CoA hydratase activity"/>
    <property type="evidence" value="ECO:0007669"/>
    <property type="project" value="UniProtKB-EC"/>
</dbReference>
<dbReference type="Gene3D" id="3.90.226.10">
    <property type="entry name" value="2-enoyl-CoA Hydratase, Chain A, domain 1"/>
    <property type="match status" value="1"/>
</dbReference>
<organism evidence="2 3">
    <name type="scientific">Acinetobacter baumannii</name>
    <dbReference type="NCBI Taxonomy" id="470"/>
    <lineage>
        <taxon>Bacteria</taxon>
        <taxon>Pseudomonadati</taxon>
        <taxon>Pseudomonadota</taxon>
        <taxon>Gammaproteobacteria</taxon>
        <taxon>Moraxellales</taxon>
        <taxon>Moraxellaceae</taxon>
        <taxon>Acinetobacter</taxon>
        <taxon>Acinetobacter calcoaceticus/baumannii complex</taxon>
    </lineage>
</organism>
<dbReference type="Proteomes" id="UP000280073">
    <property type="component" value="Unassembled WGS sequence"/>
</dbReference>
<dbReference type="InterPro" id="IPR001753">
    <property type="entry name" value="Enoyl-CoA_hydra/iso"/>
</dbReference>
<dbReference type="GO" id="GO:0016853">
    <property type="term" value="F:isomerase activity"/>
    <property type="evidence" value="ECO:0007669"/>
    <property type="project" value="UniProtKB-KW"/>
</dbReference>
<accession>A0A429M297</accession>
<dbReference type="InterPro" id="IPR051683">
    <property type="entry name" value="Enoyl-CoA_Hydratase/Isomerase"/>
</dbReference>
<evidence type="ECO:0000256" key="1">
    <source>
        <dbReference type="ARBA" id="ARBA00005254"/>
    </source>
</evidence>
<dbReference type="CDD" id="cd06558">
    <property type="entry name" value="crotonase-like"/>
    <property type="match status" value="1"/>
</dbReference>
<dbReference type="EMBL" id="RFDI01002747">
    <property type="protein sequence ID" value="RSR10396.1"/>
    <property type="molecule type" value="Genomic_DNA"/>
</dbReference>
<comment type="caution">
    <text evidence="2">The sequence shown here is derived from an EMBL/GenBank/DDBJ whole genome shotgun (WGS) entry which is preliminary data.</text>
</comment>
<dbReference type="PANTHER" id="PTHR42964:SF1">
    <property type="entry name" value="POLYKETIDE BIOSYNTHESIS ENOYL-COA HYDRATASE PKSH-RELATED"/>
    <property type="match status" value="1"/>
</dbReference>
<dbReference type="GO" id="GO:0008300">
    <property type="term" value="P:isoprenoid catabolic process"/>
    <property type="evidence" value="ECO:0007669"/>
    <property type="project" value="TreeGrafter"/>
</dbReference>
<evidence type="ECO:0000313" key="3">
    <source>
        <dbReference type="Proteomes" id="UP000280073"/>
    </source>
</evidence>
<comment type="similarity">
    <text evidence="1">Belongs to the enoyl-CoA hydratase/isomerase family.</text>
</comment>
<dbReference type="SUPFAM" id="SSF52096">
    <property type="entry name" value="ClpP/crotonase"/>
    <property type="match status" value="1"/>
</dbReference>
<dbReference type="AlphaFoldDB" id="A0A429M297"/>
<dbReference type="InterPro" id="IPR029045">
    <property type="entry name" value="ClpP/crotonase-like_dom_sf"/>
</dbReference>
<dbReference type="EC" id="4.2.1.17" evidence="2"/>
<gene>
    <name evidence="2" type="ORF">EA686_29865</name>
</gene>
<keyword evidence="2" id="KW-0456">Lyase</keyword>
<dbReference type="Pfam" id="PF00378">
    <property type="entry name" value="ECH_1"/>
    <property type="match status" value="1"/>
</dbReference>